<reference evidence="1" key="1">
    <citation type="journal article" date="2014" name="Int. J. Syst. Evol. Microbiol.">
        <title>Complete genome sequence of Corynebacterium casei LMG S-19264T (=DSM 44701T), isolated from a smear-ripened cheese.</title>
        <authorList>
            <consortium name="US DOE Joint Genome Institute (JGI-PGF)"/>
            <person name="Walter F."/>
            <person name="Albersmeier A."/>
            <person name="Kalinowski J."/>
            <person name="Ruckert C."/>
        </authorList>
    </citation>
    <scope>NUCLEOTIDE SEQUENCE</scope>
    <source>
        <strain evidence="1">VKM B-1513</strain>
    </source>
</reference>
<organism evidence="1 2">
    <name type="scientific">Maricaulis virginensis</name>
    <dbReference type="NCBI Taxonomy" id="144022"/>
    <lineage>
        <taxon>Bacteria</taxon>
        <taxon>Pseudomonadati</taxon>
        <taxon>Pseudomonadota</taxon>
        <taxon>Alphaproteobacteria</taxon>
        <taxon>Maricaulales</taxon>
        <taxon>Maricaulaceae</taxon>
        <taxon>Maricaulis</taxon>
    </lineage>
</organism>
<protein>
    <submittedName>
        <fullName evidence="1">Uncharacterized protein</fullName>
    </submittedName>
</protein>
<dbReference type="EMBL" id="BSFE01000006">
    <property type="protein sequence ID" value="GLK52774.1"/>
    <property type="molecule type" value="Genomic_DNA"/>
</dbReference>
<keyword evidence="2" id="KW-1185">Reference proteome</keyword>
<dbReference type="Proteomes" id="UP001143486">
    <property type="component" value="Unassembled WGS sequence"/>
</dbReference>
<dbReference type="RefSeq" id="WP_271187136.1">
    <property type="nucleotide sequence ID" value="NZ_BSFE01000006.1"/>
</dbReference>
<gene>
    <name evidence="1" type="ORF">GCM10017621_22820</name>
</gene>
<name>A0A9W6INH9_9PROT</name>
<sequence length="179" mass="19562">MSDKSRFDTLTEAAERYGRLSLDNYAIVRSVAENVSAGFCRYLGDDKGVCVHLVPPEGAWVPQPYRSGAFSVSGTGFLPLGPISFGLAVKVSRTGDWIRLVLTCAKKGHHMEIAIANGPVFDIGLPVSDAELFDLFERLHAHLVRWFDDAADLFEHGDYGGQSIGFDFLHNDTAEKGEG</sequence>
<comment type="caution">
    <text evidence="1">The sequence shown here is derived from an EMBL/GenBank/DDBJ whole genome shotgun (WGS) entry which is preliminary data.</text>
</comment>
<accession>A0A9W6INH9</accession>
<evidence type="ECO:0000313" key="2">
    <source>
        <dbReference type="Proteomes" id="UP001143486"/>
    </source>
</evidence>
<dbReference type="AlphaFoldDB" id="A0A9W6INH9"/>
<evidence type="ECO:0000313" key="1">
    <source>
        <dbReference type="EMBL" id="GLK52774.1"/>
    </source>
</evidence>
<proteinExistence type="predicted"/>
<reference evidence="1" key="2">
    <citation type="submission" date="2023-01" db="EMBL/GenBank/DDBJ databases">
        <authorList>
            <person name="Sun Q."/>
            <person name="Evtushenko L."/>
        </authorList>
    </citation>
    <scope>NUCLEOTIDE SEQUENCE</scope>
    <source>
        <strain evidence="1">VKM B-1513</strain>
    </source>
</reference>